<evidence type="ECO:0000313" key="1">
    <source>
        <dbReference type="EMBL" id="PHT83201.1"/>
    </source>
</evidence>
<reference evidence="1 2" key="1">
    <citation type="journal article" date="2014" name="Nat. Genet.">
        <title>Genome sequence of the hot pepper provides insights into the evolution of pungency in Capsicum species.</title>
        <authorList>
            <person name="Kim S."/>
            <person name="Park M."/>
            <person name="Yeom S.I."/>
            <person name="Kim Y.M."/>
            <person name="Lee J.M."/>
            <person name="Lee H.A."/>
            <person name="Seo E."/>
            <person name="Choi J."/>
            <person name="Cheong K."/>
            <person name="Kim K.T."/>
            <person name="Jung K."/>
            <person name="Lee G.W."/>
            <person name="Oh S.K."/>
            <person name="Bae C."/>
            <person name="Kim S.B."/>
            <person name="Lee H.Y."/>
            <person name="Kim S.Y."/>
            <person name="Kim M.S."/>
            <person name="Kang B.C."/>
            <person name="Jo Y.D."/>
            <person name="Yang H.B."/>
            <person name="Jeong H.J."/>
            <person name="Kang W.H."/>
            <person name="Kwon J.K."/>
            <person name="Shin C."/>
            <person name="Lim J.Y."/>
            <person name="Park J.H."/>
            <person name="Huh J.H."/>
            <person name="Kim J.S."/>
            <person name="Kim B.D."/>
            <person name="Cohen O."/>
            <person name="Paran I."/>
            <person name="Suh M.C."/>
            <person name="Lee S.B."/>
            <person name="Kim Y.K."/>
            <person name="Shin Y."/>
            <person name="Noh S.J."/>
            <person name="Park J."/>
            <person name="Seo Y.S."/>
            <person name="Kwon S.Y."/>
            <person name="Kim H.A."/>
            <person name="Park J.M."/>
            <person name="Kim H.J."/>
            <person name="Choi S.B."/>
            <person name="Bosland P.W."/>
            <person name="Reeves G."/>
            <person name="Jo S.H."/>
            <person name="Lee B.W."/>
            <person name="Cho H.T."/>
            <person name="Choi H.S."/>
            <person name="Lee M.S."/>
            <person name="Yu Y."/>
            <person name="Do Choi Y."/>
            <person name="Park B.S."/>
            <person name="van Deynze A."/>
            <person name="Ashrafi H."/>
            <person name="Hill T."/>
            <person name="Kim W.T."/>
            <person name="Pai H.S."/>
            <person name="Ahn H.K."/>
            <person name="Yeam I."/>
            <person name="Giovannoni J.J."/>
            <person name="Rose J.K."/>
            <person name="Sorensen I."/>
            <person name="Lee S.J."/>
            <person name="Kim R.W."/>
            <person name="Choi I.Y."/>
            <person name="Choi B.S."/>
            <person name="Lim J.S."/>
            <person name="Lee Y.H."/>
            <person name="Choi D."/>
        </authorList>
    </citation>
    <scope>NUCLEOTIDE SEQUENCE [LARGE SCALE GENOMIC DNA]</scope>
    <source>
        <strain evidence="2">cv. CM334</strain>
    </source>
</reference>
<organism evidence="1 2">
    <name type="scientific">Capsicum annuum</name>
    <name type="common">Capsicum pepper</name>
    <dbReference type="NCBI Taxonomy" id="4072"/>
    <lineage>
        <taxon>Eukaryota</taxon>
        <taxon>Viridiplantae</taxon>
        <taxon>Streptophyta</taxon>
        <taxon>Embryophyta</taxon>
        <taxon>Tracheophyta</taxon>
        <taxon>Spermatophyta</taxon>
        <taxon>Magnoliopsida</taxon>
        <taxon>eudicotyledons</taxon>
        <taxon>Gunneridae</taxon>
        <taxon>Pentapetalae</taxon>
        <taxon>asterids</taxon>
        <taxon>lamiids</taxon>
        <taxon>Solanales</taxon>
        <taxon>Solanaceae</taxon>
        <taxon>Solanoideae</taxon>
        <taxon>Capsiceae</taxon>
        <taxon>Capsicum</taxon>
    </lineage>
</organism>
<dbReference type="Gramene" id="PHT83201">
    <property type="protein sequence ID" value="PHT83201"/>
    <property type="gene ID" value="T459_11644"/>
</dbReference>
<accession>A0A2G2ZMM4</accession>
<reference evidence="1 2" key="2">
    <citation type="journal article" date="2017" name="Genome Biol.">
        <title>New reference genome sequences of hot pepper reveal the massive evolution of plant disease-resistance genes by retroduplication.</title>
        <authorList>
            <person name="Kim S."/>
            <person name="Park J."/>
            <person name="Yeom S.I."/>
            <person name="Kim Y.M."/>
            <person name="Seo E."/>
            <person name="Kim K.T."/>
            <person name="Kim M.S."/>
            <person name="Lee J.M."/>
            <person name="Cheong K."/>
            <person name="Shin H.S."/>
            <person name="Kim S.B."/>
            <person name="Han K."/>
            <person name="Lee J."/>
            <person name="Park M."/>
            <person name="Lee H.A."/>
            <person name="Lee H.Y."/>
            <person name="Lee Y."/>
            <person name="Oh S."/>
            <person name="Lee J.H."/>
            <person name="Choi E."/>
            <person name="Choi E."/>
            <person name="Lee S.E."/>
            <person name="Jeon J."/>
            <person name="Kim H."/>
            <person name="Choi G."/>
            <person name="Song H."/>
            <person name="Lee J."/>
            <person name="Lee S.C."/>
            <person name="Kwon J.K."/>
            <person name="Lee H.Y."/>
            <person name="Koo N."/>
            <person name="Hong Y."/>
            <person name="Kim R.W."/>
            <person name="Kang W.H."/>
            <person name="Huh J.H."/>
            <person name="Kang B.C."/>
            <person name="Yang T.J."/>
            <person name="Lee Y.H."/>
            <person name="Bennetzen J.L."/>
            <person name="Choi D."/>
        </authorList>
    </citation>
    <scope>NUCLEOTIDE SEQUENCE [LARGE SCALE GENOMIC DNA]</scope>
    <source>
        <strain evidence="2">cv. CM334</strain>
    </source>
</reference>
<proteinExistence type="predicted"/>
<evidence type="ECO:0000313" key="2">
    <source>
        <dbReference type="Proteomes" id="UP000222542"/>
    </source>
</evidence>
<name>A0A2G2ZMM4_CAPAN</name>
<comment type="caution">
    <text evidence="1">The sequence shown here is derived from an EMBL/GenBank/DDBJ whole genome shotgun (WGS) entry which is preliminary data.</text>
</comment>
<sequence length="129" mass="14953">MLVIKISSVELQLNSVKENLIQIEKKPTAMQFKGTTLPVDVEEIKLPETNSVKNVQTEWTCLDLKVDREEMEARCDVNRVLCFFKALCTKWFLEVLYNCVSSLEYARQDMSMMSLNICEDFLQIDESFG</sequence>
<dbReference type="Proteomes" id="UP000222542">
    <property type="component" value="Unassembled WGS sequence"/>
</dbReference>
<dbReference type="EMBL" id="AYRZ02000004">
    <property type="protein sequence ID" value="PHT83201.1"/>
    <property type="molecule type" value="Genomic_DNA"/>
</dbReference>
<dbReference type="AlphaFoldDB" id="A0A2G2ZMM4"/>
<protein>
    <submittedName>
        <fullName evidence="1">Uncharacterized protein</fullName>
    </submittedName>
</protein>
<gene>
    <name evidence="1" type="ORF">T459_11644</name>
</gene>
<keyword evidence="2" id="KW-1185">Reference proteome</keyword>